<dbReference type="SMART" id="SM00474">
    <property type="entry name" value="35EXOc"/>
    <property type="match status" value="1"/>
</dbReference>
<dbReference type="SUPFAM" id="SSF53098">
    <property type="entry name" value="Ribonuclease H-like"/>
    <property type="match status" value="1"/>
</dbReference>
<comment type="caution">
    <text evidence="2">The sequence shown here is derived from an EMBL/GenBank/DDBJ whole genome shotgun (WGS) entry which is preliminary data.</text>
</comment>
<sequence length="220" mass="25250">MNNTENTDFALAITKEQLAELPRVEYPGHIHIIDSTVQTIKAVSILKKYSLLGFDTESKPTFKKGTPIHVSLIQIATDDICFLFRTRKIQDLTPLREIVDNPNIIKIGLSLHDDFNNLSHNYNFTPQGFVDLQKIVPLYKFANISLQKIYAILFEERISKNQQLSNWDAPELTDAQSSYAAIDAWACIRIYRKLMDANFKPELSKYKIDNIVELENQTNS</sequence>
<dbReference type="InterPro" id="IPR002562">
    <property type="entry name" value="3'-5'_exonuclease_dom"/>
</dbReference>
<gene>
    <name evidence="2" type="ORF">IAD18_02500</name>
</gene>
<dbReference type="PANTHER" id="PTHR47765:SF2">
    <property type="entry name" value="EXONUCLEASE MUT-7 HOMOLOG"/>
    <property type="match status" value="1"/>
</dbReference>
<dbReference type="AlphaFoldDB" id="A0A9D1IKY8"/>
<feature type="domain" description="3'-5' exonuclease" evidence="1">
    <location>
        <begin position="30"/>
        <end position="199"/>
    </location>
</feature>
<proteinExistence type="predicted"/>
<name>A0A9D1IKY8_9BACT</name>
<keyword evidence="2" id="KW-0378">Hydrolase</keyword>
<dbReference type="EMBL" id="DVMS01000067">
    <property type="protein sequence ID" value="HIU38521.1"/>
    <property type="molecule type" value="Genomic_DNA"/>
</dbReference>
<evidence type="ECO:0000313" key="3">
    <source>
        <dbReference type="Proteomes" id="UP000824076"/>
    </source>
</evidence>
<reference evidence="2" key="1">
    <citation type="submission" date="2020-10" db="EMBL/GenBank/DDBJ databases">
        <authorList>
            <person name="Gilroy R."/>
        </authorList>
    </citation>
    <scope>NUCLEOTIDE SEQUENCE</scope>
    <source>
        <strain evidence="2">17073</strain>
    </source>
</reference>
<protein>
    <submittedName>
        <fullName evidence="2">3'-5' exonuclease domain-containing protein 2</fullName>
    </submittedName>
</protein>
<dbReference type="Proteomes" id="UP000824076">
    <property type="component" value="Unassembled WGS sequence"/>
</dbReference>
<dbReference type="GO" id="GO:0008408">
    <property type="term" value="F:3'-5' exonuclease activity"/>
    <property type="evidence" value="ECO:0007669"/>
    <property type="project" value="InterPro"/>
</dbReference>
<accession>A0A9D1IKY8</accession>
<dbReference type="InterPro" id="IPR052408">
    <property type="entry name" value="Exonuclease_MUT-7-like"/>
</dbReference>
<dbReference type="GO" id="GO:0003676">
    <property type="term" value="F:nucleic acid binding"/>
    <property type="evidence" value="ECO:0007669"/>
    <property type="project" value="InterPro"/>
</dbReference>
<keyword evidence="2" id="KW-0540">Nuclease</keyword>
<reference evidence="2" key="2">
    <citation type="journal article" date="2021" name="PeerJ">
        <title>Extensive microbial diversity within the chicken gut microbiome revealed by metagenomics and culture.</title>
        <authorList>
            <person name="Gilroy R."/>
            <person name="Ravi A."/>
            <person name="Getino M."/>
            <person name="Pursley I."/>
            <person name="Horton D.L."/>
            <person name="Alikhan N.F."/>
            <person name="Baker D."/>
            <person name="Gharbi K."/>
            <person name="Hall N."/>
            <person name="Watson M."/>
            <person name="Adriaenssens E.M."/>
            <person name="Foster-Nyarko E."/>
            <person name="Jarju S."/>
            <person name="Secka A."/>
            <person name="Antonio M."/>
            <person name="Oren A."/>
            <person name="Chaudhuri R.R."/>
            <person name="La Ragione R."/>
            <person name="Hildebrand F."/>
            <person name="Pallen M.J."/>
        </authorList>
    </citation>
    <scope>NUCLEOTIDE SEQUENCE</scope>
    <source>
        <strain evidence="2">17073</strain>
    </source>
</reference>
<dbReference type="GO" id="GO:0006139">
    <property type="term" value="P:nucleobase-containing compound metabolic process"/>
    <property type="evidence" value="ECO:0007669"/>
    <property type="project" value="InterPro"/>
</dbReference>
<dbReference type="InterPro" id="IPR036397">
    <property type="entry name" value="RNaseH_sf"/>
</dbReference>
<evidence type="ECO:0000259" key="1">
    <source>
        <dbReference type="SMART" id="SM00474"/>
    </source>
</evidence>
<dbReference type="CDD" id="cd06141">
    <property type="entry name" value="WRN_exo"/>
    <property type="match status" value="1"/>
</dbReference>
<organism evidence="2 3">
    <name type="scientific">Candidatus Limisoma intestinavium</name>
    <dbReference type="NCBI Taxonomy" id="2840856"/>
    <lineage>
        <taxon>Bacteria</taxon>
        <taxon>Pseudomonadati</taxon>
        <taxon>Bacteroidota</taxon>
        <taxon>Bacteroidia</taxon>
        <taxon>Bacteroidales</taxon>
        <taxon>Candidatus Limisoma</taxon>
    </lineage>
</organism>
<dbReference type="InterPro" id="IPR012337">
    <property type="entry name" value="RNaseH-like_sf"/>
</dbReference>
<dbReference type="Gene3D" id="3.30.420.10">
    <property type="entry name" value="Ribonuclease H-like superfamily/Ribonuclease H"/>
    <property type="match status" value="1"/>
</dbReference>
<dbReference type="Pfam" id="PF01612">
    <property type="entry name" value="DNA_pol_A_exo1"/>
    <property type="match status" value="1"/>
</dbReference>
<keyword evidence="2" id="KW-0269">Exonuclease</keyword>
<dbReference type="PANTHER" id="PTHR47765">
    <property type="entry name" value="3'-5' EXONUCLEASE DOMAIN-CONTAINING PROTEIN"/>
    <property type="match status" value="1"/>
</dbReference>
<evidence type="ECO:0000313" key="2">
    <source>
        <dbReference type="EMBL" id="HIU38521.1"/>
    </source>
</evidence>